<name>A0A1H5SAX2_XYLRU</name>
<sequence>MKTCEHFVLRIIDWRWVIAQLTDCTSYDEEEDNSKLNIVASLYASSVCFDVEYSDESLIDYYKQIRHSTINTWPKLLEFDGVMEIVKIAPVEKWPPLLEIEFHSFSRRLRELIVSELYYQAKSRNELNKVGDLLNAYVFHFRNYQIVPEYDFLCRIKIELQEAEAERLHRLSEEEEGKTLILRRAGKNLDTNTLKNTLERMLSNGDIPSGKRDGYVWYAVWLFFKKNKFLKEDSQGAFHRLMKSWFPGADYGNDDKMRIYNSEYLEKYNWQIWKYEDFKKTSKIKTSERGFNAIKKLYEELEHAVNVTELWVGLY</sequence>
<accession>A0A1H5SAX2</accession>
<evidence type="ECO:0000313" key="1">
    <source>
        <dbReference type="EMBL" id="SEF47722.1"/>
    </source>
</evidence>
<dbReference type="EMBL" id="FNUV01000001">
    <property type="protein sequence ID" value="SEF47722.1"/>
    <property type="molecule type" value="Genomic_DNA"/>
</dbReference>
<dbReference type="AlphaFoldDB" id="A0A1H5SAX2"/>
<organism evidence="1 2">
    <name type="scientific">Xylanibacter ruminicola</name>
    <name type="common">Prevotella ruminicola</name>
    <dbReference type="NCBI Taxonomy" id="839"/>
    <lineage>
        <taxon>Bacteria</taxon>
        <taxon>Pseudomonadati</taxon>
        <taxon>Bacteroidota</taxon>
        <taxon>Bacteroidia</taxon>
        <taxon>Bacteroidales</taxon>
        <taxon>Prevotellaceae</taxon>
        <taxon>Xylanibacter</taxon>
    </lineage>
</organism>
<gene>
    <name evidence="1" type="ORF">SAMN05216354_0598</name>
</gene>
<protein>
    <submittedName>
        <fullName evidence="1">Uncharacterized protein</fullName>
    </submittedName>
</protein>
<evidence type="ECO:0000313" key="2">
    <source>
        <dbReference type="Proteomes" id="UP000236735"/>
    </source>
</evidence>
<reference evidence="1 2" key="1">
    <citation type="submission" date="2016-10" db="EMBL/GenBank/DDBJ databases">
        <authorList>
            <person name="de Groot N.N."/>
        </authorList>
    </citation>
    <scope>NUCLEOTIDE SEQUENCE [LARGE SCALE GENOMIC DNA]</scope>
    <source>
        <strain evidence="1 2">AR32</strain>
    </source>
</reference>
<dbReference type="Proteomes" id="UP000236735">
    <property type="component" value="Unassembled WGS sequence"/>
</dbReference>
<proteinExistence type="predicted"/>